<accession>X1SRI7</accession>
<dbReference type="EMBL" id="BARW01022109">
    <property type="protein sequence ID" value="GAI95697.1"/>
    <property type="molecule type" value="Genomic_DNA"/>
</dbReference>
<dbReference type="SUPFAM" id="SSF53335">
    <property type="entry name" value="S-adenosyl-L-methionine-dependent methyltransferases"/>
    <property type="match status" value="1"/>
</dbReference>
<feature type="non-terminal residue" evidence="1">
    <location>
        <position position="1"/>
    </location>
</feature>
<protein>
    <submittedName>
        <fullName evidence="1">Uncharacterized protein</fullName>
    </submittedName>
</protein>
<comment type="caution">
    <text evidence="1">The sequence shown here is derived from an EMBL/GenBank/DDBJ whole genome shotgun (WGS) entry which is preliminary data.</text>
</comment>
<gene>
    <name evidence="1" type="ORF">S12H4_37001</name>
</gene>
<dbReference type="InterPro" id="IPR029063">
    <property type="entry name" value="SAM-dependent_MTases_sf"/>
</dbReference>
<sequence length="78" mass="8988">IQLDALKEEFPPTLKDFDMAWLFGWGHHHRLVILLPKIVNTLKMDGVLLFHVLSEARKNINPGKTISREKLETPRGDT</sequence>
<proteinExistence type="predicted"/>
<reference evidence="1" key="1">
    <citation type="journal article" date="2014" name="Front. Microbiol.">
        <title>High frequency of phylogenetically diverse reductive dehalogenase-homologous genes in deep subseafloor sedimentary metagenomes.</title>
        <authorList>
            <person name="Kawai M."/>
            <person name="Futagami T."/>
            <person name="Toyoda A."/>
            <person name="Takaki Y."/>
            <person name="Nishi S."/>
            <person name="Hori S."/>
            <person name="Arai W."/>
            <person name="Tsubouchi T."/>
            <person name="Morono Y."/>
            <person name="Uchiyama I."/>
            <person name="Ito T."/>
            <person name="Fujiyama A."/>
            <person name="Inagaki F."/>
            <person name="Takami H."/>
        </authorList>
    </citation>
    <scope>NUCLEOTIDE SEQUENCE</scope>
    <source>
        <strain evidence="1">Expedition CK06-06</strain>
    </source>
</reference>
<evidence type="ECO:0000313" key="1">
    <source>
        <dbReference type="EMBL" id="GAI95697.1"/>
    </source>
</evidence>
<name>X1SRI7_9ZZZZ</name>
<dbReference type="AlphaFoldDB" id="X1SRI7"/>
<organism evidence="1">
    <name type="scientific">marine sediment metagenome</name>
    <dbReference type="NCBI Taxonomy" id="412755"/>
    <lineage>
        <taxon>unclassified sequences</taxon>
        <taxon>metagenomes</taxon>
        <taxon>ecological metagenomes</taxon>
    </lineage>
</organism>